<proteinExistence type="predicted"/>
<feature type="region of interest" description="Disordered" evidence="1">
    <location>
        <begin position="41"/>
        <end position="66"/>
    </location>
</feature>
<dbReference type="InterPro" id="IPR041374">
    <property type="entry name" value="BaeRF_family12"/>
</dbReference>
<gene>
    <name evidence="2" type="ORF">J4G78_16000</name>
</gene>
<dbReference type="RefSeq" id="WP_207987503.1">
    <property type="nucleotide sequence ID" value="NZ_CP071794.1"/>
</dbReference>
<accession>A0ABX7T6U7</accession>
<dbReference type="Pfam" id="PF18856">
    <property type="entry name" value="baeRF_family12"/>
    <property type="match status" value="1"/>
</dbReference>
<evidence type="ECO:0000313" key="2">
    <source>
        <dbReference type="EMBL" id="QTD55678.1"/>
    </source>
</evidence>
<sequence length="135" mass="14657">MSNSTIPTDCLVVVATGAEAKLYRNVGKDDEIKLRAEGTINPKNLASEGPSGSFVPDSSARETDEATFSKQLAHHLYDLSNNGKFDSLVLAADPGSLGEMRPLLHKEVTDKIVLEMDKTLINSSIKDIERSIQNN</sequence>
<dbReference type="EMBL" id="CP071794">
    <property type="protein sequence ID" value="QTD55678.1"/>
    <property type="molecule type" value="Genomic_DNA"/>
</dbReference>
<reference evidence="2 3" key="1">
    <citation type="submission" date="2021-03" db="EMBL/GenBank/DDBJ databases">
        <title>Complete genome of Parasphingorhabdus_sp.JHSY0214.</title>
        <authorList>
            <person name="Yoo J.H."/>
            <person name="Bae J.W."/>
        </authorList>
    </citation>
    <scope>NUCLEOTIDE SEQUENCE [LARGE SCALE GENOMIC DNA]</scope>
    <source>
        <strain evidence="2 3">JHSY0214</strain>
    </source>
</reference>
<keyword evidence="3" id="KW-1185">Reference proteome</keyword>
<protein>
    <submittedName>
        <fullName evidence="2">Host attachment protein</fullName>
    </submittedName>
</protein>
<organism evidence="2 3">
    <name type="scientific">Parasphingorhabdus cellanae</name>
    <dbReference type="NCBI Taxonomy" id="2806553"/>
    <lineage>
        <taxon>Bacteria</taxon>
        <taxon>Pseudomonadati</taxon>
        <taxon>Pseudomonadota</taxon>
        <taxon>Alphaproteobacteria</taxon>
        <taxon>Sphingomonadales</taxon>
        <taxon>Sphingomonadaceae</taxon>
        <taxon>Parasphingorhabdus</taxon>
    </lineage>
</organism>
<dbReference type="Proteomes" id="UP000663923">
    <property type="component" value="Chromosome"/>
</dbReference>
<evidence type="ECO:0000313" key="3">
    <source>
        <dbReference type="Proteomes" id="UP000663923"/>
    </source>
</evidence>
<evidence type="ECO:0000256" key="1">
    <source>
        <dbReference type="SAM" id="MobiDB-lite"/>
    </source>
</evidence>
<name>A0ABX7T6U7_9SPHN</name>